<reference evidence="1 2" key="1">
    <citation type="journal article" date="2018" name="Biotechnol. Adv.">
        <title>Improved genomic resources and new bioinformatic workflow for the carcinogenic parasite Clonorchis sinensis: Biotechnological implications.</title>
        <authorList>
            <person name="Wang D."/>
            <person name="Korhonen P.K."/>
            <person name="Gasser R.B."/>
            <person name="Young N.D."/>
        </authorList>
    </citation>
    <scope>NUCLEOTIDE SEQUENCE [LARGE SCALE GENOMIC DNA]</scope>
    <source>
        <strain evidence="1">Cs-k2</strain>
    </source>
</reference>
<dbReference type="InParanoid" id="A0A3R7G9R3"/>
<name>A0A3R7G9R3_CLOSI</name>
<dbReference type="AlphaFoldDB" id="A0A3R7G9R3"/>
<comment type="caution">
    <text evidence="1">The sequence shown here is derived from an EMBL/GenBank/DDBJ whole genome shotgun (WGS) entry which is preliminary data.</text>
</comment>
<keyword evidence="2" id="KW-1185">Reference proteome</keyword>
<reference evidence="1 2" key="2">
    <citation type="journal article" date="2021" name="Genomics">
        <title>High-quality reference genome for Clonorchis sinensis.</title>
        <authorList>
            <person name="Young N.D."/>
            <person name="Stroehlein A.J."/>
            <person name="Kinkar L."/>
            <person name="Wang T."/>
            <person name="Sohn W.M."/>
            <person name="Chang B.C.H."/>
            <person name="Kaur P."/>
            <person name="Weisz D."/>
            <person name="Dudchenko O."/>
            <person name="Aiden E.L."/>
            <person name="Korhonen P.K."/>
            <person name="Gasser R.B."/>
        </authorList>
    </citation>
    <scope>NUCLEOTIDE SEQUENCE [LARGE SCALE GENOMIC DNA]</scope>
    <source>
        <strain evidence="1">Cs-k2</strain>
    </source>
</reference>
<gene>
    <name evidence="1" type="ORF">CSKR_101411</name>
</gene>
<protein>
    <submittedName>
        <fullName evidence="1">Uncharacterized protein</fullName>
    </submittedName>
</protein>
<dbReference type="EMBL" id="NIRI02000042">
    <property type="protein sequence ID" value="KAG5450804.1"/>
    <property type="molecule type" value="Genomic_DNA"/>
</dbReference>
<dbReference type="Proteomes" id="UP000286415">
    <property type="component" value="Unassembled WGS sequence"/>
</dbReference>
<evidence type="ECO:0000313" key="1">
    <source>
        <dbReference type="EMBL" id="KAG5450804.1"/>
    </source>
</evidence>
<organism evidence="1 2">
    <name type="scientific">Clonorchis sinensis</name>
    <name type="common">Chinese liver fluke</name>
    <dbReference type="NCBI Taxonomy" id="79923"/>
    <lineage>
        <taxon>Eukaryota</taxon>
        <taxon>Metazoa</taxon>
        <taxon>Spiralia</taxon>
        <taxon>Lophotrochozoa</taxon>
        <taxon>Platyhelminthes</taxon>
        <taxon>Trematoda</taxon>
        <taxon>Digenea</taxon>
        <taxon>Opisthorchiida</taxon>
        <taxon>Opisthorchiata</taxon>
        <taxon>Opisthorchiidae</taxon>
        <taxon>Clonorchis</taxon>
    </lineage>
</organism>
<accession>A0A3R7G9R3</accession>
<sequence>MLSYKSKHRLYRCVDVFDKYTHLQINMAFTTDSNEPPVYYIPQPNVLHTGRLMFQLAGYSRYRNRCSPRVSINLMFYLNPSCTDFDKYTHLQINLVFTRDSTESLSLSGYISYRTSHKAK</sequence>
<proteinExistence type="predicted"/>
<evidence type="ECO:0000313" key="2">
    <source>
        <dbReference type="Proteomes" id="UP000286415"/>
    </source>
</evidence>